<feature type="compositionally biased region" description="Low complexity" evidence="1">
    <location>
        <begin position="1"/>
        <end position="12"/>
    </location>
</feature>
<feature type="compositionally biased region" description="Basic and acidic residues" evidence="1">
    <location>
        <begin position="16"/>
        <end position="30"/>
    </location>
</feature>
<organism evidence="2 3">
    <name type="scientific">Meloidogyne enterolobii</name>
    <name type="common">Root-knot nematode worm</name>
    <name type="synonym">Meloidogyne mayaguensis</name>
    <dbReference type="NCBI Taxonomy" id="390850"/>
    <lineage>
        <taxon>Eukaryota</taxon>
        <taxon>Metazoa</taxon>
        <taxon>Ecdysozoa</taxon>
        <taxon>Nematoda</taxon>
        <taxon>Chromadorea</taxon>
        <taxon>Rhabditida</taxon>
        <taxon>Tylenchina</taxon>
        <taxon>Tylenchomorpha</taxon>
        <taxon>Tylenchoidea</taxon>
        <taxon>Meloidogynidae</taxon>
        <taxon>Meloidogyninae</taxon>
        <taxon>Meloidogyne</taxon>
    </lineage>
</organism>
<feature type="compositionally biased region" description="Basic and acidic residues" evidence="1">
    <location>
        <begin position="101"/>
        <end position="110"/>
    </location>
</feature>
<accession>A0A6V7UB28</accession>
<protein>
    <submittedName>
        <fullName evidence="2">Uncharacterized protein</fullName>
    </submittedName>
</protein>
<name>A0A6V7UB28_MELEN</name>
<dbReference type="Proteomes" id="UP000580250">
    <property type="component" value="Unassembled WGS sequence"/>
</dbReference>
<sequence>MSTNNSSNGSENFEGYIREEPRESLEDVHYNGHASGDENMEDQVEHSRLQDGHQPNSQSVSDDEEDMVKLDNNDLNYDDYDDYESEARERVESNNSSVHLQHSEELKENEMVGVSDSEGEEADDVQKADQKCEKRTYVDNDLEGNEAGELPEDDGIEKQKTN</sequence>
<proteinExistence type="predicted"/>
<dbReference type="OrthoDB" id="5910521at2759"/>
<dbReference type="AlphaFoldDB" id="A0A6V7UB28"/>
<reference evidence="2 3" key="1">
    <citation type="submission" date="2020-08" db="EMBL/GenBank/DDBJ databases">
        <authorList>
            <person name="Koutsovoulos G."/>
            <person name="Danchin GJ E."/>
        </authorList>
    </citation>
    <scope>NUCLEOTIDE SEQUENCE [LARGE SCALE GENOMIC DNA]</scope>
</reference>
<feature type="compositionally biased region" description="Acidic residues" evidence="1">
    <location>
        <begin position="140"/>
        <end position="155"/>
    </location>
</feature>
<comment type="caution">
    <text evidence="2">The sequence shown here is derived from an EMBL/GenBank/DDBJ whole genome shotgun (WGS) entry which is preliminary data.</text>
</comment>
<dbReference type="EMBL" id="CAJEWN010000049">
    <property type="protein sequence ID" value="CAD2151876.1"/>
    <property type="molecule type" value="Genomic_DNA"/>
</dbReference>
<evidence type="ECO:0000313" key="2">
    <source>
        <dbReference type="EMBL" id="CAD2151876.1"/>
    </source>
</evidence>
<gene>
    <name evidence="2" type="ORF">MENT_LOCUS10561</name>
</gene>
<feature type="region of interest" description="Disordered" evidence="1">
    <location>
        <begin position="1"/>
        <end position="162"/>
    </location>
</feature>
<evidence type="ECO:0000256" key="1">
    <source>
        <dbReference type="SAM" id="MobiDB-lite"/>
    </source>
</evidence>
<evidence type="ECO:0000313" key="3">
    <source>
        <dbReference type="Proteomes" id="UP000580250"/>
    </source>
</evidence>
<feature type="compositionally biased region" description="Basic and acidic residues" evidence="1">
    <location>
        <begin position="124"/>
        <end position="138"/>
    </location>
</feature>